<accession>A0ABN8YRX6</accession>
<protein>
    <submittedName>
        <fullName evidence="2">Uncharacterized protein</fullName>
    </submittedName>
</protein>
<gene>
    <name evidence="2" type="ORF">MRATA1EN1_LOCUS13302</name>
</gene>
<name>A0ABN8YRX6_RANTA</name>
<sequence>MRGPSGKKARGPGDRAYSTPMDPVYGEGFSGPREMKRGSRVARIRLPEGQIFRDTWFDFLRLWQRELSCTHVSPPTPATSTLFSFHCSSLHFTEGRREKPLYITSLASKETVASSQDSKVTPKEGKTLLRFPSLEMLGTVPDSPFIASDSGPASSLMT</sequence>
<dbReference type="Proteomes" id="UP001176941">
    <property type="component" value="Chromosome 22"/>
</dbReference>
<proteinExistence type="predicted"/>
<evidence type="ECO:0000256" key="1">
    <source>
        <dbReference type="SAM" id="MobiDB-lite"/>
    </source>
</evidence>
<organism evidence="2 3">
    <name type="scientific">Rangifer tarandus platyrhynchus</name>
    <name type="common">Svalbard reindeer</name>
    <dbReference type="NCBI Taxonomy" id="3082113"/>
    <lineage>
        <taxon>Eukaryota</taxon>
        <taxon>Metazoa</taxon>
        <taxon>Chordata</taxon>
        <taxon>Craniata</taxon>
        <taxon>Vertebrata</taxon>
        <taxon>Euteleostomi</taxon>
        <taxon>Mammalia</taxon>
        <taxon>Eutheria</taxon>
        <taxon>Laurasiatheria</taxon>
        <taxon>Artiodactyla</taxon>
        <taxon>Ruminantia</taxon>
        <taxon>Pecora</taxon>
        <taxon>Cervidae</taxon>
        <taxon>Odocoileinae</taxon>
        <taxon>Rangifer</taxon>
    </lineage>
</organism>
<feature type="region of interest" description="Disordered" evidence="1">
    <location>
        <begin position="1"/>
        <end position="37"/>
    </location>
</feature>
<feature type="compositionally biased region" description="Basic residues" evidence="1">
    <location>
        <begin position="1"/>
        <end position="10"/>
    </location>
</feature>
<evidence type="ECO:0000313" key="2">
    <source>
        <dbReference type="EMBL" id="CAI9164340.1"/>
    </source>
</evidence>
<keyword evidence="3" id="KW-1185">Reference proteome</keyword>
<dbReference type="EMBL" id="OX459958">
    <property type="protein sequence ID" value="CAI9164340.1"/>
    <property type="molecule type" value="Genomic_DNA"/>
</dbReference>
<reference evidence="2" key="1">
    <citation type="submission" date="2023-04" db="EMBL/GenBank/DDBJ databases">
        <authorList>
            <consortium name="ELIXIR-Norway"/>
        </authorList>
    </citation>
    <scope>NUCLEOTIDE SEQUENCE [LARGE SCALE GENOMIC DNA]</scope>
</reference>
<evidence type="ECO:0000313" key="3">
    <source>
        <dbReference type="Proteomes" id="UP001176941"/>
    </source>
</evidence>